<protein>
    <submittedName>
        <fullName evidence="1">Uncharacterized protein</fullName>
    </submittedName>
</protein>
<dbReference type="AlphaFoldDB" id="A0A6A6U147"/>
<organism evidence="1 2">
    <name type="scientific">Microthyrium microscopicum</name>
    <dbReference type="NCBI Taxonomy" id="703497"/>
    <lineage>
        <taxon>Eukaryota</taxon>
        <taxon>Fungi</taxon>
        <taxon>Dikarya</taxon>
        <taxon>Ascomycota</taxon>
        <taxon>Pezizomycotina</taxon>
        <taxon>Dothideomycetes</taxon>
        <taxon>Dothideomycetes incertae sedis</taxon>
        <taxon>Microthyriales</taxon>
        <taxon>Microthyriaceae</taxon>
        <taxon>Microthyrium</taxon>
    </lineage>
</organism>
<sequence>MASATFIDDDASIVMHHAVEETILWHSDRIQKANLFVPAKMLAACTTAGVDPLIAILGPRLFIHFKLSPEGKQYLDHALANLACIDAGSGMSFGFTTVDGFGAPDIIRMIAFSDAGSIFIAVCASLMECYSLDMATQIMSSLCESESISQVISPNSSSWRRFLEACSGYLATTSFPCLAEQYMSFPNCTPTVEWQPDTNYVNKNQLGAFQSTRRSTGSFRGCSEPSHIALALRKLAAVPMSTTENNNILEIHGRDDIAWLKAFAECFFSLNVQLVLYEEAKLICQTPSEHVQIRIVVNTNKTGRTPITEEQTADTVMIDNVEHQLERMGFTGLSLYSMAISGRVEWKNALSLSFPGAFQDLMKVPKIFGEAIGYAAKVFQALAEGHDTFEIQYKRANTFLETSAYGSDMVKRVTEVFPELSAIKPHMEVASTYSLSMAFHLYASAVQQISKRCGCDRCKQHKGSTYADSPNLGPKGPLIEHDPKRFCLLLVMETIICLWRAMSGLVREDRRLLPRRIGFELAYWRQASTRRHNIALRDILSWQFLGPIIFCLNLESVVTLPEEVLKHNPVDIQLKNILALFSGRVEDKDSLPNISAMNSNGITAYLSIIKTSKIPFGVYIHVIPGQILSASDPYGASRAFLKIADFYRPIAHPQNPDFQITAFDPKTHFGAWHAADSSIQTQTQLRAWSKRRGDIGEVYVGPSLLTKQIACCTGLIHCKAAAEDSDACGKSAWFNSDDINAAVDNMTPLEHQAQTIYLVDCRNRPDPISVVVSTIEMSPEFAVFIVRKECLTCCLNTAVSNKERKKYCFLLFPR</sequence>
<dbReference type="OrthoDB" id="3344043at2759"/>
<evidence type="ECO:0000313" key="1">
    <source>
        <dbReference type="EMBL" id="KAF2664848.1"/>
    </source>
</evidence>
<gene>
    <name evidence="1" type="ORF">BT63DRAFT_459463</name>
</gene>
<keyword evidence="2" id="KW-1185">Reference proteome</keyword>
<name>A0A6A6U147_9PEZI</name>
<evidence type="ECO:0000313" key="2">
    <source>
        <dbReference type="Proteomes" id="UP000799302"/>
    </source>
</evidence>
<accession>A0A6A6U147</accession>
<proteinExistence type="predicted"/>
<dbReference type="EMBL" id="MU004241">
    <property type="protein sequence ID" value="KAF2664848.1"/>
    <property type="molecule type" value="Genomic_DNA"/>
</dbReference>
<reference evidence="1" key="1">
    <citation type="journal article" date="2020" name="Stud. Mycol.">
        <title>101 Dothideomycetes genomes: a test case for predicting lifestyles and emergence of pathogens.</title>
        <authorList>
            <person name="Haridas S."/>
            <person name="Albert R."/>
            <person name="Binder M."/>
            <person name="Bloem J."/>
            <person name="Labutti K."/>
            <person name="Salamov A."/>
            <person name="Andreopoulos B."/>
            <person name="Baker S."/>
            <person name="Barry K."/>
            <person name="Bills G."/>
            <person name="Bluhm B."/>
            <person name="Cannon C."/>
            <person name="Castanera R."/>
            <person name="Culley D."/>
            <person name="Daum C."/>
            <person name="Ezra D."/>
            <person name="Gonzalez J."/>
            <person name="Henrissat B."/>
            <person name="Kuo A."/>
            <person name="Liang C."/>
            <person name="Lipzen A."/>
            <person name="Lutzoni F."/>
            <person name="Magnuson J."/>
            <person name="Mondo S."/>
            <person name="Nolan M."/>
            <person name="Ohm R."/>
            <person name="Pangilinan J."/>
            <person name="Park H.-J."/>
            <person name="Ramirez L."/>
            <person name="Alfaro M."/>
            <person name="Sun H."/>
            <person name="Tritt A."/>
            <person name="Yoshinaga Y."/>
            <person name="Zwiers L.-H."/>
            <person name="Turgeon B."/>
            <person name="Goodwin S."/>
            <person name="Spatafora J."/>
            <person name="Crous P."/>
            <person name="Grigoriev I."/>
        </authorList>
    </citation>
    <scope>NUCLEOTIDE SEQUENCE</scope>
    <source>
        <strain evidence="1">CBS 115976</strain>
    </source>
</reference>
<dbReference type="Proteomes" id="UP000799302">
    <property type="component" value="Unassembled WGS sequence"/>
</dbReference>